<evidence type="ECO:0000313" key="1">
    <source>
        <dbReference type="EnsemblMetazoa" id="tetur01g15530.1"/>
    </source>
</evidence>
<sequence length="204" mass="23958">MVLQLIHFSSLSYTDLPKYCFSQRFLGIITDKNDIIKTEPTHEDQKVSSVEFITARMLPPSKKYKIDQEDTFTRKVDHVPATADREAVSVWETLFRAIIGSETAKMLKSMGIAEITKEEFEKEETKVQEFLSGGSNPSTRAAISIEQFLKRQIRREELKIKREMERKTIKRRIMTRKTAEREKRKNKGLLENPPKIWVKIRRRL</sequence>
<reference evidence="1" key="2">
    <citation type="submission" date="2015-06" db="UniProtKB">
        <authorList>
            <consortium name="EnsemblMetazoa"/>
        </authorList>
    </citation>
    <scope>IDENTIFICATION</scope>
</reference>
<dbReference type="AlphaFoldDB" id="T1JTV4"/>
<keyword evidence="2" id="KW-1185">Reference proteome</keyword>
<name>T1JTV4_TETUR</name>
<dbReference type="Proteomes" id="UP000015104">
    <property type="component" value="Unassembled WGS sequence"/>
</dbReference>
<protein>
    <submittedName>
        <fullName evidence="1">Uncharacterized protein</fullName>
    </submittedName>
</protein>
<dbReference type="EnsemblMetazoa" id="tetur01g15530.1">
    <property type="protein sequence ID" value="tetur01g15530.1"/>
    <property type="gene ID" value="tetur01g15530"/>
</dbReference>
<evidence type="ECO:0000313" key="2">
    <source>
        <dbReference type="Proteomes" id="UP000015104"/>
    </source>
</evidence>
<accession>T1JTV4</accession>
<organism evidence="1 2">
    <name type="scientific">Tetranychus urticae</name>
    <name type="common">Two-spotted spider mite</name>
    <dbReference type="NCBI Taxonomy" id="32264"/>
    <lineage>
        <taxon>Eukaryota</taxon>
        <taxon>Metazoa</taxon>
        <taxon>Ecdysozoa</taxon>
        <taxon>Arthropoda</taxon>
        <taxon>Chelicerata</taxon>
        <taxon>Arachnida</taxon>
        <taxon>Acari</taxon>
        <taxon>Acariformes</taxon>
        <taxon>Trombidiformes</taxon>
        <taxon>Prostigmata</taxon>
        <taxon>Eleutherengona</taxon>
        <taxon>Raphignathae</taxon>
        <taxon>Tetranychoidea</taxon>
        <taxon>Tetranychidae</taxon>
        <taxon>Tetranychus</taxon>
    </lineage>
</organism>
<reference evidence="2" key="1">
    <citation type="submission" date="2011-08" db="EMBL/GenBank/DDBJ databases">
        <authorList>
            <person name="Rombauts S."/>
        </authorList>
    </citation>
    <scope>NUCLEOTIDE SEQUENCE</scope>
    <source>
        <strain evidence="2">London</strain>
    </source>
</reference>
<proteinExistence type="predicted"/>
<dbReference type="EMBL" id="CAEY01000486">
    <property type="status" value="NOT_ANNOTATED_CDS"/>
    <property type="molecule type" value="Genomic_DNA"/>
</dbReference>
<dbReference type="HOGENOM" id="CLU_106014_0_0_1"/>